<evidence type="ECO:0000256" key="1">
    <source>
        <dbReference type="SAM" id="MobiDB-lite"/>
    </source>
</evidence>
<evidence type="ECO:0000313" key="2">
    <source>
        <dbReference type="EMBL" id="OCT52272.1"/>
    </source>
</evidence>
<evidence type="ECO:0000313" key="3">
    <source>
        <dbReference type="Proteomes" id="UP000094526"/>
    </source>
</evidence>
<keyword evidence="2" id="KW-0418">Kinase</keyword>
<name>A0A1C1CUU7_9EURO</name>
<feature type="compositionally biased region" description="Polar residues" evidence="1">
    <location>
        <begin position="82"/>
        <end position="112"/>
    </location>
</feature>
<dbReference type="PANTHER" id="PTHR42342">
    <property type="entry name" value="STATIONARY PHASE PROTEIN 5"/>
    <property type="match status" value="1"/>
</dbReference>
<feature type="region of interest" description="Disordered" evidence="1">
    <location>
        <begin position="81"/>
        <end position="123"/>
    </location>
</feature>
<dbReference type="AlphaFoldDB" id="A0A1C1CUU7"/>
<keyword evidence="2" id="KW-0808">Transferase</keyword>
<dbReference type="VEuPathDB" id="FungiDB:G647_05894"/>
<dbReference type="PANTHER" id="PTHR42342:SF1">
    <property type="entry name" value="STATIONARY PHASE PROTEIN 5"/>
    <property type="match status" value="1"/>
</dbReference>
<dbReference type="InterPro" id="IPR038816">
    <property type="entry name" value="Stationary_phase_5"/>
</dbReference>
<dbReference type="eggNOG" id="ENOG502S2SB">
    <property type="taxonomic scope" value="Eukaryota"/>
</dbReference>
<sequence>MASSGGHLLAQKVMRLARFAVEKTGRFIRDKVPQAAKPLEADAQPAYVRVSQRQPPNRLGPIRQAQGRLYSTKVHAADTIRHYSSQSGPKTRQTRASYPSSQTASRVNQSSGRAPFASTLRPSLTGGTLARHAGGYGLGGGRVGGARYFSHTPAAPAQVVTNVSQAVRAFWLSGQKARFDGSDPRTGEKRFRSVSSLQEEARHTMDMASRTGPGSFIDFKVSPTITAIGPLASVPRSPSASSCDYEMHQDTLNNTTLMSNLSVDFARALKDLAAIMNDLKRLSTLGDLPISLHDSVTLRVCFPGCDADTVEGLCRELNIKRGIVGQDEDFDTRNGTEMALLFPFAPSKPGSEAGLEVCERPIKRVKKDQVEWHEMLTPPRHASAGFSHLSATSQSFDAFDLTDPALDKNPWMSSPSGYSSLHESELLETDDPVTYFFQPQVPVRERYTEPSAAEGGGYEGLQGIYRFIEQCDRARA</sequence>
<comment type="caution">
    <text evidence="2">The sequence shown here is derived from an EMBL/GenBank/DDBJ whole genome shotgun (WGS) entry which is preliminary data.</text>
</comment>
<dbReference type="GO" id="GO:0043248">
    <property type="term" value="P:proteasome assembly"/>
    <property type="evidence" value="ECO:0007669"/>
    <property type="project" value="TreeGrafter"/>
</dbReference>
<dbReference type="GO" id="GO:0070628">
    <property type="term" value="F:proteasome binding"/>
    <property type="evidence" value="ECO:0007669"/>
    <property type="project" value="InterPro"/>
</dbReference>
<dbReference type="Proteomes" id="UP000094526">
    <property type="component" value="Unassembled WGS sequence"/>
</dbReference>
<gene>
    <name evidence="2" type="ORF">CLCR_08527</name>
</gene>
<dbReference type="EMBL" id="LGRB01000009">
    <property type="protein sequence ID" value="OCT52272.1"/>
    <property type="molecule type" value="Genomic_DNA"/>
</dbReference>
<dbReference type="OrthoDB" id="416253at2759"/>
<dbReference type="GO" id="GO:0016301">
    <property type="term" value="F:kinase activity"/>
    <property type="evidence" value="ECO:0007669"/>
    <property type="project" value="UniProtKB-KW"/>
</dbReference>
<organism evidence="2 3">
    <name type="scientific">Cladophialophora carrionii</name>
    <dbReference type="NCBI Taxonomy" id="86049"/>
    <lineage>
        <taxon>Eukaryota</taxon>
        <taxon>Fungi</taxon>
        <taxon>Dikarya</taxon>
        <taxon>Ascomycota</taxon>
        <taxon>Pezizomycotina</taxon>
        <taxon>Eurotiomycetes</taxon>
        <taxon>Chaetothyriomycetidae</taxon>
        <taxon>Chaetothyriales</taxon>
        <taxon>Herpotrichiellaceae</taxon>
        <taxon>Cladophialophora</taxon>
    </lineage>
</organism>
<protein>
    <submittedName>
        <fullName evidence="2">Casein kinase II beta 2 subunit</fullName>
    </submittedName>
</protein>
<accession>A0A1C1CUU7</accession>
<dbReference type="STRING" id="86049.A0A1C1CUU7"/>
<proteinExistence type="predicted"/>
<reference evidence="3" key="1">
    <citation type="submission" date="2015-07" db="EMBL/GenBank/DDBJ databases">
        <authorList>
            <person name="Teixeira M.M."/>
            <person name="Souza R.C."/>
            <person name="Almeida L.G."/>
            <person name="Vicente V.A."/>
            <person name="de Hoog S."/>
            <person name="Bocca A.L."/>
            <person name="de Almeida S.R."/>
            <person name="Vasconcelos A.T."/>
            <person name="Felipe M.S."/>
        </authorList>
    </citation>
    <scope>NUCLEOTIDE SEQUENCE [LARGE SCALE GENOMIC DNA]</scope>
    <source>
        <strain evidence="3">KSF</strain>
    </source>
</reference>
<dbReference type="VEuPathDB" id="FungiDB:CLCR_08527"/>
<keyword evidence="3" id="KW-1185">Reference proteome</keyword>